<organism evidence="2 3">
    <name type="scientific">Veronia pacifica</name>
    <dbReference type="NCBI Taxonomy" id="1080227"/>
    <lineage>
        <taxon>Bacteria</taxon>
        <taxon>Pseudomonadati</taxon>
        <taxon>Pseudomonadota</taxon>
        <taxon>Gammaproteobacteria</taxon>
        <taxon>Vibrionales</taxon>
        <taxon>Vibrionaceae</taxon>
        <taxon>Veronia</taxon>
    </lineage>
</organism>
<dbReference type="OrthoDB" id="5821291at2"/>
<evidence type="ECO:0000313" key="3">
    <source>
        <dbReference type="Proteomes" id="UP000094936"/>
    </source>
</evidence>
<name>A0A1C3E9F0_9GAMM</name>
<comment type="caution">
    <text evidence="2">The sequence shown here is derived from an EMBL/GenBank/DDBJ whole genome shotgun (WGS) entry which is preliminary data.</text>
</comment>
<gene>
    <name evidence="2" type="ORF">A8L45_21405</name>
</gene>
<dbReference type="Proteomes" id="UP000094936">
    <property type="component" value="Unassembled WGS sequence"/>
</dbReference>
<dbReference type="RefSeq" id="WP_068905394.1">
    <property type="nucleotide sequence ID" value="NZ_JBHUIF010000013.1"/>
</dbReference>
<protein>
    <submittedName>
        <fullName evidence="2">Uncharacterized protein</fullName>
    </submittedName>
</protein>
<dbReference type="EMBL" id="LYBM01000061">
    <property type="protein sequence ID" value="ODA29862.1"/>
    <property type="molecule type" value="Genomic_DNA"/>
</dbReference>
<reference evidence="2 3" key="1">
    <citation type="submission" date="2016-05" db="EMBL/GenBank/DDBJ databases">
        <title>Genomic Taxonomy of the Vibrionaceae.</title>
        <authorList>
            <person name="Gomez-Gil B."/>
            <person name="Enciso-Ibarra J."/>
        </authorList>
    </citation>
    <scope>NUCLEOTIDE SEQUENCE [LARGE SCALE GENOMIC DNA]</scope>
    <source>
        <strain evidence="2 3">CAIM 1920</strain>
    </source>
</reference>
<feature type="compositionally biased region" description="Basic and acidic residues" evidence="1">
    <location>
        <begin position="99"/>
        <end position="117"/>
    </location>
</feature>
<feature type="region of interest" description="Disordered" evidence="1">
    <location>
        <begin position="98"/>
        <end position="117"/>
    </location>
</feature>
<proteinExistence type="predicted"/>
<keyword evidence="3" id="KW-1185">Reference proteome</keyword>
<evidence type="ECO:0000256" key="1">
    <source>
        <dbReference type="SAM" id="MobiDB-lite"/>
    </source>
</evidence>
<evidence type="ECO:0000313" key="2">
    <source>
        <dbReference type="EMBL" id="ODA29862.1"/>
    </source>
</evidence>
<sequence length="117" mass="13039">MSSLFDSARGLLRASIVANFGNPFTVTLPDGTSKEVSGYVRFSESEGVKAYRFLTDAELPCGSWVTHKHAPYRLSFSAMAKGRGNDVSQLIREYVMSHAPDEPQQHAEAKHNEWSEF</sequence>
<accession>A0A1C3E9F0</accession>
<dbReference type="AlphaFoldDB" id="A0A1C3E9F0"/>
<dbReference type="STRING" id="1080227.A8L45_21405"/>